<gene>
    <name evidence="1" type="ORF">UFOVP753_32</name>
</gene>
<proteinExistence type="predicted"/>
<name>A0A6J7X8T3_9CAUD</name>
<dbReference type="EMBL" id="LR798352">
    <property type="protein sequence ID" value="CAB5226030.1"/>
    <property type="molecule type" value="Genomic_DNA"/>
</dbReference>
<accession>A0A6J7X8T3</accession>
<sequence length="123" mass="14734">MGKHNGYRNRRKFEIEEARNADGTYQAIKLFAKNTKILVIQMPTALLDGFMWLEYERDGQPSGIADTRVEFFAINFDLRNRIYFMRSELLRKKARRYFRVNLTKVEDNVKYVQVPTDEMIRFV</sequence>
<protein>
    <submittedName>
        <fullName evidence="1">Uncharacterized protein</fullName>
    </submittedName>
</protein>
<organism evidence="1">
    <name type="scientific">uncultured Caudovirales phage</name>
    <dbReference type="NCBI Taxonomy" id="2100421"/>
    <lineage>
        <taxon>Viruses</taxon>
        <taxon>Duplodnaviria</taxon>
        <taxon>Heunggongvirae</taxon>
        <taxon>Uroviricota</taxon>
        <taxon>Caudoviricetes</taxon>
        <taxon>Peduoviridae</taxon>
        <taxon>Maltschvirus</taxon>
        <taxon>Maltschvirus maltsch</taxon>
    </lineage>
</organism>
<reference evidence="1" key="1">
    <citation type="submission" date="2020-05" db="EMBL/GenBank/DDBJ databases">
        <authorList>
            <person name="Chiriac C."/>
            <person name="Salcher M."/>
            <person name="Ghai R."/>
            <person name="Kavagutti S V."/>
        </authorList>
    </citation>
    <scope>NUCLEOTIDE SEQUENCE</scope>
</reference>
<evidence type="ECO:0000313" key="1">
    <source>
        <dbReference type="EMBL" id="CAB5226030.1"/>
    </source>
</evidence>